<keyword evidence="1" id="KW-0547">Nucleotide-binding</keyword>
<gene>
    <name evidence="3" type="ORF">U0035_17990</name>
</gene>
<dbReference type="InterPro" id="IPR011761">
    <property type="entry name" value="ATP-grasp"/>
</dbReference>
<dbReference type="Proteomes" id="UP001325680">
    <property type="component" value="Chromosome"/>
</dbReference>
<accession>A0ABZ0W2Z0</accession>
<dbReference type="PANTHER" id="PTHR21621">
    <property type="entry name" value="RIBOSOMAL PROTEIN S6 MODIFICATION PROTEIN"/>
    <property type="match status" value="1"/>
</dbReference>
<dbReference type="RefSeq" id="WP_114791653.1">
    <property type="nucleotide sequence ID" value="NZ_CP139960.1"/>
</dbReference>
<evidence type="ECO:0000313" key="3">
    <source>
        <dbReference type="EMBL" id="WQD37566.1"/>
    </source>
</evidence>
<evidence type="ECO:0000313" key="4">
    <source>
        <dbReference type="Proteomes" id="UP001325680"/>
    </source>
</evidence>
<dbReference type="InterPro" id="IPR016185">
    <property type="entry name" value="PreATP-grasp_dom_sf"/>
</dbReference>
<evidence type="ECO:0000256" key="1">
    <source>
        <dbReference type="PROSITE-ProRule" id="PRU00409"/>
    </source>
</evidence>
<dbReference type="InterPro" id="IPR004215">
    <property type="entry name" value="GSHS_N"/>
</dbReference>
<keyword evidence="1" id="KW-0067">ATP-binding</keyword>
<feature type="domain" description="ATP-grasp" evidence="2">
    <location>
        <begin position="135"/>
        <end position="324"/>
    </location>
</feature>
<reference evidence="3 4" key="1">
    <citation type="submission" date="2023-12" db="EMBL/GenBank/DDBJ databases">
        <title>Genome sequencing and assembly of bacterial species from a model synthetic community.</title>
        <authorList>
            <person name="Hogle S.L."/>
        </authorList>
    </citation>
    <scope>NUCLEOTIDE SEQUENCE [LARGE SCALE GENOMIC DNA]</scope>
    <source>
        <strain evidence="3 4">HAMBI_3031</strain>
    </source>
</reference>
<dbReference type="Gene3D" id="3.40.50.20">
    <property type="match status" value="1"/>
</dbReference>
<proteinExistence type="predicted"/>
<keyword evidence="4" id="KW-1185">Reference proteome</keyword>
<organism evidence="3 4">
    <name type="scientific">Niabella yanshanensis</name>
    <dbReference type="NCBI Taxonomy" id="577386"/>
    <lineage>
        <taxon>Bacteria</taxon>
        <taxon>Pseudomonadati</taxon>
        <taxon>Bacteroidota</taxon>
        <taxon>Chitinophagia</taxon>
        <taxon>Chitinophagales</taxon>
        <taxon>Chitinophagaceae</taxon>
        <taxon>Niabella</taxon>
    </lineage>
</organism>
<dbReference type="PANTHER" id="PTHR21621:SF4">
    <property type="entry name" value="GLUTATHIONE SYNTHETASE"/>
    <property type="match status" value="1"/>
</dbReference>
<evidence type="ECO:0000259" key="2">
    <source>
        <dbReference type="PROSITE" id="PS50975"/>
    </source>
</evidence>
<dbReference type="SUPFAM" id="SSF56059">
    <property type="entry name" value="Glutathione synthetase ATP-binding domain-like"/>
    <property type="match status" value="1"/>
</dbReference>
<dbReference type="PROSITE" id="PS50975">
    <property type="entry name" value="ATP_GRASP"/>
    <property type="match status" value="1"/>
</dbReference>
<dbReference type="SUPFAM" id="SSF52440">
    <property type="entry name" value="PreATP-grasp domain"/>
    <property type="match status" value="1"/>
</dbReference>
<dbReference type="NCBIfam" id="NF009110">
    <property type="entry name" value="PRK12458.1"/>
    <property type="match status" value="1"/>
</dbReference>
<dbReference type="EMBL" id="CP139960">
    <property type="protein sequence ID" value="WQD37566.1"/>
    <property type="molecule type" value="Genomic_DNA"/>
</dbReference>
<name>A0ABZ0W2Z0_9BACT</name>
<dbReference type="InterPro" id="IPR013815">
    <property type="entry name" value="ATP_grasp_subdomain_1"/>
</dbReference>
<dbReference type="Pfam" id="PF02955">
    <property type="entry name" value="GSH-S_ATP"/>
    <property type="match status" value="1"/>
</dbReference>
<dbReference type="Gene3D" id="3.30.1490.20">
    <property type="entry name" value="ATP-grasp fold, A domain"/>
    <property type="match status" value="1"/>
</dbReference>
<dbReference type="Pfam" id="PF02951">
    <property type="entry name" value="GSH-S_N"/>
    <property type="match status" value="1"/>
</dbReference>
<dbReference type="InterPro" id="IPR004218">
    <property type="entry name" value="GSHS_ATP-bd"/>
</dbReference>
<sequence>MRIGFVINDYDREEPYFTTTRLALQALQMGHEVYYIAVQDFSYTASGQMGAHAKKAPAKKFRSPQIFMETVFEVEKKLIESRDLDVLMLRNDPSADLDDRPWAQYSGIVFGQLAKKNGVLVLNNPDTLAKATNKMYFQYFPEIIRPETIITRSITEIKSFYAAHKKNIVLKPLQGSGGKNVFLVNEQNQNLNQIVDAIGRDGYIVAQEYLPKASKGDIRLFLLNGKPIEIDGKVAAIHRTQAGGDIRSNIHQGGAVSQAKITRKIFDIVDAVSHKLVKDGMFLVGLDVVGDKVMEVNVFSPGGMGHACRLNDVNYFEEVIKAIEQELD</sequence>
<dbReference type="Gene3D" id="3.30.470.20">
    <property type="entry name" value="ATP-grasp fold, B domain"/>
    <property type="match status" value="1"/>
</dbReference>
<protein>
    <submittedName>
        <fullName evidence="3">Glutathione synthetase</fullName>
    </submittedName>
</protein>